<dbReference type="AlphaFoldDB" id="A0A4S2MUK7"/>
<proteinExistence type="predicted"/>
<gene>
    <name evidence="1" type="ORF">EX30DRAFT_320474</name>
</gene>
<dbReference type="PANTHER" id="PTHR37827:SF1">
    <property type="entry name" value="HNH DOMAIN-CONTAINING PROTEIN"/>
    <property type="match status" value="1"/>
</dbReference>
<dbReference type="InParanoid" id="A0A4S2MUK7"/>
<protein>
    <recommendedName>
        <fullName evidence="3">HNH domain-containing protein</fullName>
    </recommendedName>
</protein>
<sequence length="145" mass="17095">MTTAPPPPPDFPPYLLEELTGYNLTDSPERILREVVEEYIGAASAPPPVWSKTRTTECEICDREGNVTYHHLIPRSVHKKVLKRGWHQEWRLNVVAWLCRPCHSAVHRCASNEELAREYYTVEKLLEREDIQKWRNYISKQRKRS</sequence>
<dbReference type="PANTHER" id="PTHR37827">
    <property type="entry name" value="TUDOR DOMAIN-CONTAINING PROTEIN"/>
    <property type="match status" value="1"/>
</dbReference>
<name>A0A4S2MUK7_9PEZI</name>
<dbReference type="OrthoDB" id="4850648at2759"/>
<dbReference type="Proteomes" id="UP000298138">
    <property type="component" value="Unassembled WGS sequence"/>
</dbReference>
<dbReference type="STRING" id="341454.A0A4S2MUK7"/>
<keyword evidence="2" id="KW-1185">Reference proteome</keyword>
<evidence type="ECO:0000313" key="1">
    <source>
        <dbReference type="EMBL" id="TGZ80166.1"/>
    </source>
</evidence>
<dbReference type="EMBL" id="ML220126">
    <property type="protein sequence ID" value="TGZ80166.1"/>
    <property type="molecule type" value="Genomic_DNA"/>
</dbReference>
<evidence type="ECO:0008006" key="3">
    <source>
        <dbReference type="Google" id="ProtNLM"/>
    </source>
</evidence>
<reference evidence="1 2" key="1">
    <citation type="submission" date="2019-04" db="EMBL/GenBank/DDBJ databases">
        <title>Comparative genomics and transcriptomics to analyze fruiting body development in filamentous ascomycetes.</title>
        <authorList>
            <consortium name="DOE Joint Genome Institute"/>
            <person name="Lutkenhaus R."/>
            <person name="Traeger S."/>
            <person name="Breuer J."/>
            <person name="Kuo A."/>
            <person name="Lipzen A."/>
            <person name="Pangilinan J."/>
            <person name="Dilworth D."/>
            <person name="Sandor L."/>
            <person name="Poggeler S."/>
            <person name="Barry K."/>
            <person name="Grigoriev I.V."/>
            <person name="Nowrousian M."/>
        </authorList>
    </citation>
    <scope>NUCLEOTIDE SEQUENCE [LARGE SCALE GENOMIC DNA]</scope>
    <source>
        <strain evidence="1 2">CBS 389.68</strain>
    </source>
</reference>
<accession>A0A4S2MUK7</accession>
<organism evidence="1 2">
    <name type="scientific">Ascodesmis nigricans</name>
    <dbReference type="NCBI Taxonomy" id="341454"/>
    <lineage>
        <taxon>Eukaryota</taxon>
        <taxon>Fungi</taxon>
        <taxon>Dikarya</taxon>
        <taxon>Ascomycota</taxon>
        <taxon>Pezizomycotina</taxon>
        <taxon>Pezizomycetes</taxon>
        <taxon>Pezizales</taxon>
        <taxon>Ascodesmidaceae</taxon>
        <taxon>Ascodesmis</taxon>
    </lineage>
</organism>
<evidence type="ECO:0000313" key="2">
    <source>
        <dbReference type="Proteomes" id="UP000298138"/>
    </source>
</evidence>